<protein>
    <recommendedName>
        <fullName evidence="3">CarboxypepD_reg-like domain-containing protein</fullName>
    </recommendedName>
</protein>
<reference evidence="1 2" key="1">
    <citation type="submission" date="2016-11" db="EMBL/GenBank/DDBJ databases">
        <authorList>
            <person name="Jaros S."/>
            <person name="Januszkiewicz K."/>
            <person name="Wedrychowicz H."/>
        </authorList>
    </citation>
    <scope>NUCLEOTIDE SEQUENCE [LARGE SCALE GENOMIC DNA]</scope>
    <source>
        <strain evidence="1 2">DSM 6792</strain>
    </source>
</reference>
<dbReference type="InterPro" id="IPR008969">
    <property type="entry name" value="CarboxyPept-like_regulatory"/>
</dbReference>
<dbReference type="SUPFAM" id="SSF49464">
    <property type="entry name" value="Carboxypeptidase regulatory domain-like"/>
    <property type="match status" value="1"/>
</dbReference>
<gene>
    <name evidence="1" type="ORF">SAMN05444388_102348</name>
</gene>
<dbReference type="AlphaFoldDB" id="A0A1M5J1J0"/>
<evidence type="ECO:0000313" key="1">
    <source>
        <dbReference type="EMBL" id="SHG34457.1"/>
    </source>
</evidence>
<proteinExistence type="predicted"/>
<dbReference type="EMBL" id="FQWH01000002">
    <property type="protein sequence ID" value="SHG34457.1"/>
    <property type="molecule type" value="Genomic_DNA"/>
</dbReference>
<evidence type="ECO:0000313" key="2">
    <source>
        <dbReference type="Proteomes" id="UP000184112"/>
    </source>
</evidence>
<organism evidence="1 2">
    <name type="scientific">Flavobacterium johnsoniae</name>
    <name type="common">Cytophaga johnsonae</name>
    <dbReference type="NCBI Taxonomy" id="986"/>
    <lineage>
        <taxon>Bacteria</taxon>
        <taxon>Pseudomonadati</taxon>
        <taxon>Bacteroidota</taxon>
        <taxon>Flavobacteriia</taxon>
        <taxon>Flavobacteriales</taxon>
        <taxon>Flavobacteriaceae</taxon>
        <taxon>Flavobacterium</taxon>
    </lineage>
</organism>
<name>A0A1M5J1J0_FLAJO</name>
<accession>A0A1M5J1J0</accession>
<dbReference type="Proteomes" id="UP000184112">
    <property type="component" value="Unassembled WGS sequence"/>
</dbReference>
<dbReference type="Gene3D" id="2.60.40.1120">
    <property type="entry name" value="Carboxypeptidase-like, regulatory domain"/>
    <property type="match status" value="1"/>
</dbReference>
<dbReference type="RefSeq" id="WP_073408599.1">
    <property type="nucleotide sequence ID" value="NZ_FQWH01000002.1"/>
</dbReference>
<sequence>MLSNTKFIFAPILFLLISGVFFKVNAQSILDNEISVHADKKPLGSILDLMEEKGNFRFAYYSKLVVKDSVVSIHADKSTIKGVLDQLLSNKYEYKESPGFIIVRYAPLELALELEKNNSTSDGQQIVSGYIIDTQTNNRIENVSVLEKNVLQSTLTNKDGAFELRLKNAPQTIELTAVKENYKTVTMLFLSEIKIQMGNRKSSSDYIDGDFSAIERSGIGRFFISSKQKIQSLNLGGFISKVPVQASLIPSISTRGMMNTQIVNNFSLNVLGGYNAGVRGLEMAGLYNINRMNVEALQMAGIFNTVGGSVNGLQLAGIYNNVFGNLNGLQISGIHNSVKGSQIGLQMSGIYNNVYKDSKGLQIAGIHNTVNGSQNGLQLSGIYNIGKDTVRGAQITGLFNYAKELHGVQFGLVNITDSESGYSFGLLNFKKGGYKKISITSNEISDINLSIKTGDHKMYTILMAGASEQKEEEKMFSFGIGVGKSIPLGKRFTYNPEFSSQYLYLGNWDRYNSLSKFDSAFSFQLCKGLAISAGPSFNLYWSEKKDKNGSVNTSTFVQDCTKRYNIINNNSKDIIGWIGWSFGITLF</sequence>
<evidence type="ECO:0008006" key="3">
    <source>
        <dbReference type="Google" id="ProtNLM"/>
    </source>
</evidence>